<gene>
    <name evidence="1" type="ORF">LCGC14_2138070</name>
</gene>
<dbReference type="AlphaFoldDB" id="A0A0F9GVG9"/>
<sequence>MKFPENLPGGWEFTEPFTPYPLAKGQVWRKCGPSDAIEIVRVMQPNHAEFDSGLPGISVRSSEIGNQSVTWRKDTWFMPGTEQQLMKRFETEGFARAK</sequence>
<accession>A0A0F9GVG9</accession>
<dbReference type="EMBL" id="LAZR01026975">
    <property type="protein sequence ID" value="KKL67127.1"/>
    <property type="molecule type" value="Genomic_DNA"/>
</dbReference>
<name>A0A0F9GVG9_9ZZZZ</name>
<proteinExistence type="predicted"/>
<organism evidence="1">
    <name type="scientific">marine sediment metagenome</name>
    <dbReference type="NCBI Taxonomy" id="412755"/>
    <lineage>
        <taxon>unclassified sequences</taxon>
        <taxon>metagenomes</taxon>
        <taxon>ecological metagenomes</taxon>
    </lineage>
</organism>
<evidence type="ECO:0000313" key="1">
    <source>
        <dbReference type="EMBL" id="KKL67127.1"/>
    </source>
</evidence>
<reference evidence="1" key="1">
    <citation type="journal article" date="2015" name="Nature">
        <title>Complex archaea that bridge the gap between prokaryotes and eukaryotes.</title>
        <authorList>
            <person name="Spang A."/>
            <person name="Saw J.H."/>
            <person name="Jorgensen S.L."/>
            <person name="Zaremba-Niedzwiedzka K."/>
            <person name="Martijn J."/>
            <person name="Lind A.E."/>
            <person name="van Eijk R."/>
            <person name="Schleper C."/>
            <person name="Guy L."/>
            <person name="Ettema T.J."/>
        </authorList>
    </citation>
    <scope>NUCLEOTIDE SEQUENCE</scope>
</reference>
<comment type="caution">
    <text evidence="1">The sequence shown here is derived from an EMBL/GenBank/DDBJ whole genome shotgun (WGS) entry which is preliminary data.</text>
</comment>
<protein>
    <submittedName>
        <fullName evidence="1">Uncharacterized protein</fullName>
    </submittedName>
</protein>